<dbReference type="CDD" id="cd08662">
    <property type="entry name" value="M13"/>
    <property type="match status" value="1"/>
</dbReference>
<keyword evidence="7" id="KW-1133">Transmembrane helix</keyword>
<evidence type="ECO:0000313" key="10">
    <source>
        <dbReference type="Proteomes" id="UP000694865"/>
    </source>
</evidence>
<dbReference type="PANTHER" id="PTHR11733:SF133">
    <property type="entry name" value="PHOSPHATE-REGULATING NEUTRAL ENDOPEPTIDASE PHEX"/>
    <property type="match status" value="1"/>
</dbReference>
<name>A0ABM0MQX2_SACKO</name>
<dbReference type="SUPFAM" id="SSF55486">
    <property type="entry name" value="Metalloproteases ('zincins'), catalytic domain"/>
    <property type="match status" value="1"/>
</dbReference>
<evidence type="ECO:0000256" key="3">
    <source>
        <dbReference type="ARBA" id="ARBA00022723"/>
    </source>
</evidence>
<dbReference type="Pfam" id="PF05649">
    <property type="entry name" value="Peptidase_M13_N"/>
    <property type="match status" value="1"/>
</dbReference>
<feature type="transmembrane region" description="Helical" evidence="7">
    <location>
        <begin position="32"/>
        <end position="54"/>
    </location>
</feature>
<dbReference type="PROSITE" id="PS51885">
    <property type="entry name" value="NEPRILYSIN"/>
    <property type="match status" value="1"/>
</dbReference>
<keyword evidence="4" id="KW-0378">Hydrolase</keyword>
<keyword evidence="3" id="KW-0479">Metal-binding</keyword>
<dbReference type="Proteomes" id="UP000694865">
    <property type="component" value="Unplaced"/>
</dbReference>
<dbReference type="PRINTS" id="PR00786">
    <property type="entry name" value="NEPRILYSIN"/>
</dbReference>
<evidence type="ECO:0000256" key="2">
    <source>
        <dbReference type="ARBA" id="ARBA00022670"/>
    </source>
</evidence>
<keyword evidence="2" id="KW-0645">Protease</keyword>
<evidence type="ECO:0000256" key="1">
    <source>
        <dbReference type="ARBA" id="ARBA00001947"/>
    </source>
</evidence>
<accession>A0ABM0MQX2</accession>
<protein>
    <submittedName>
        <fullName evidence="11">LOW QUALITY PROTEIN: membrane metallo-endopeptidase-like 1-like</fullName>
    </submittedName>
</protein>
<feature type="non-terminal residue" evidence="11">
    <location>
        <position position="603"/>
    </location>
</feature>
<evidence type="ECO:0000256" key="6">
    <source>
        <dbReference type="ARBA" id="ARBA00023049"/>
    </source>
</evidence>
<dbReference type="PANTHER" id="PTHR11733">
    <property type="entry name" value="ZINC METALLOPROTEASE FAMILY M13 NEPRILYSIN-RELATED"/>
    <property type="match status" value="1"/>
</dbReference>
<dbReference type="Gene3D" id="1.10.1380.10">
    <property type="entry name" value="Neutral endopeptidase , domain2"/>
    <property type="match status" value="2"/>
</dbReference>
<feature type="domain" description="Peptidase M13 C-terminal" evidence="8">
    <location>
        <begin position="509"/>
        <end position="599"/>
    </location>
</feature>
<evidence type="ECO:0000256" key="4">
    <source>
        <dbReference type="ARBA" id="ARBA00022801"/>
    </source>
</evidence>
<keyword evidence="7" id="KW-0812">Transmembrane</keyword>
<keyword evidence="6" id="KW-0482">Metalloprotease</keyword>
<evidence type="ECO:0000256" key="5">
    <source>
        <dbReference type="ARBA" id="ARBA00022833"/>
    </source>
</evidence>
<dbReference type="InterPro" id="IPR008753">
    <property type="entry name" value="Peptidase_M13_N"/>
</dbReference>
<proteinExistence type="predicted"/>
<reference evidence="11" key="1">
    <citation type="submission" date="2025-08" db="UniProtKB">
        <authorList>
            <consortium name="RefSeq"/>
        </authorList>
    </citation>
    <scope>IDENTIFICATION</scope>
    <source>
        <tissue evidence="11">Testes</tissue>
    </source>
</reference>
<dbReference type="InterPro" id="IPR042089">
    <property type="entry name" value="Peptidase_M13_dom_2"/>
</dbReference>
<dbReference type="Pfam" id="PF01431">
    <property type="entry name" value="Peptidase_M13"/>
    <property type="match status" value="1"/>
</dbReference>
<sequence length="603" mass="69393">MAVTNSNSKSELCQMEDDVAVKANTRKQLIQTVVCAVSVLVCIGLAVALIVVIISDTTDMEEYCNTGHCAMMAGDMIERMDLDVNPCEDFYQYACGRWENARVIPDDRSSFTTFSELRDNLDIKLKALVDQPVISSDIKPTVNVKNNYIACIDLATIETRASQPLVNLMSQLGGWPVLSNNPGGNWSEADFNLEDQLSTLRGSYSNSMIYYTYVSTDNKDSSKYILKLDQPSLGLPSRDYYLDKEKQKFINAYHDYMTTIAVMLGAEQASAKQQMNDVIGFETRIANFDWLRYYRGLNASWSDNITTSEYIVVHEPKYVADVNILTNYTDKRIIANYLMWRITMNRISQLSSDFRKVKLAFDTIVYGTASEGARWQSCVNHVNDVMGMATGRMFVDVHYDVESKDRTNVMINYLQTAFLQLVDESEWMDKQTQGVAKEKAQAMRRKIGYPDWIKVDDQLIEYYKNYDFISNKYFENYLQYLRESTRRSFDYLRENVNKEEWGTFPAIVNAYYSSSSNSITFPAGILQPLFYHKESPEYLNFGGIGMVIGHEITHGFDDRGRQYDKDGNLEQWWSDESVKKFKYSAKCIVDQYDDYYMSESNMT</sequence>
<dbReference type="InterPro" id="IPR000718">
    <property type="entry name" value="Peptidase_M13"/>
</dbReference>
<dbReference type="GeneID" id="102808927"/>
<evidence type="ECO:0000259" key="9">
    <source>
        <dbReference type="Pfam" id="PF05649"/>
    </source>
</evidence>
<comment type="cofactor">
    <cofactor evidence="1">
        <name>Zn(2+)</name>
        <dbReference type="ChEBI" id="CHEBI:29105"/>
    </cofactor>
</comment>
<keyword evidence="5" id="KW-0862">Zinc</keyword>
<gene>
    <name evidence="11" type="primary">LOC102808927</name>
</gene>
<keyword evidence="7" id="KW-0472">Membrane</keyword>
<dbReference type="InterPro" id="IPR024079">
    <property type="entry name" value="MetalloPept_cat_dom_sf"/>
</dbReference>
<evidence type="ECO:0000259" key="8">
    <source>
        <dbReference type="Pfam" id="PF01431"/>
    </source>
</evidence>
<dbReference type="RefSeq" id="XP_006822413.1">
    <property type="nucleotide sequence ID" value="XM_006822350.1"/>
</dbReference>
<dbReference type="Gene3D" id="3.40.390.10">
    <property type="entry name" value="Collagenase (Catalytic Domain)"/>
    <property type="match status" value="2"/>
</dbReference>
<dbReference type="InterPro" id="IPR018497">
    <property type="entry name" value="Peptidase_M13_C"/>
</dbReference>
<evidence type="ECO:0000256" key="7">
    <source>
        <dbReference type="SAM" id="Phobius"/>
    </source>
</evidence>
<evidence type="ECO:0000313" key="11">
    <source>
        <dbReference type="RefSeq" id="XP_006822413.1"/>
    </source>
</evidence>
<keyword evidence="10" id="KW-1185">Reference proteome</keyword>
<feature type="domain" description="Peptidase M13 N-terminal" evidence="9">
    <location>
        <begin position="86"/>
        <end position="290"/>
    </location>
</feature>
<organism evidence="10 11">
    <name type="scientific">Saccoglossus kowalevskii</name>
    <name type="common">Acorn worm</name>
    <dbReference type="NCBI Taxonomy" id="10224"/>
    <lineage>
        <taxon>Eukaryota</taxon>
        <taxon>Metazoa</taxon>
        <taxon>Hemichordata</taxon>
        <taxon>Enteropneusta</taxon>
        <taxon>Harrimaniidae</taxon>
        <taxon>Saccoglossus</taxon>
    </lineage>
</organism>